<dbReference type="InterPro" id="IPR011701">
    <property type="entry name" value="MFS"/>
</dbReference>
<dbReference type="PANTHER" id="PTHR43791:SF63">
    <property type="entry name" value="HIGH AFFINITY CYSTEINE TRANSPORTER"/>
    <property type="match status" value="1"/>
</dbReference>
<organism evidence="7 8">
    <name type="scientific">Guyanagaster necrorhizus</name>
    <dbReference type="NCBI Taxonomy" id="856835"/>
    <lineage>
        <taxon>Eukaryota</taxon>
        <taxon>Fungi</taxon>
        <taxon>Dikarya</taxon>
        <taxon>Basidiomycota</taxon>
        <taxon>Agaricomycotina</taxon>
        <taxon>Agaricomycetes</taxon>
        <taxon>Agaricomycetidae</taxon>
        <taxon>Agaricales</taxon>
        <taxon>Marasmiineae</taxon>
        <taxon>Physalacriaceae</taxon>
        <taxon>Guyanagaster</taxon>
    </lineage>
</organism>
<gene>
    <name evidence="7" type="ORF">BT62DRAFT_29216</name>
</gene>
<name>A0A9P8AYT0_9AGAR</name>
<evidence type="ECO:0000313" key="7">
    <source>
        <dbReference type="EMBL" id="KAG7452825.1"/>
    </source>
</evidence>
<feature type="transmembrane region" description="Helical" evidence="6">
    <location>
        <begin position="150"/>
        <end position="175"/>
    </location>
</feature>
<dbReference type="OrthoDB" id="6730379at2759"/>
<feature type="transmembrane region" description="Helical" evidence="6">
    <location>
        <begin position="464"/>
        <end position="485"/>
    </location>
</feature>
<keyword evidence="5 6" id="KW-0472">Membrane</keyword>
<evidence type="ECO:0000313" key="8">
    <source>
        <dbReference type="Proteomes" id="UP000812287"/>
    </source>
</evidence>
<feature type="transmembrane region" description="Helical" evidence="6">
    <location>
        <begin position="125"/>
        <end position="143"/>
    </location>
</feature>
<dbReference type="PANTHER" id="PTHR43791">
    <property type="entry name" value="PERMEASE-RELATED"/>
    <property type="match status" value="1"/>
</dbReference>
<keyword evidence="3 6" id="KW-0812">Transmembrane</keyword>
<accession>A0A9P8AYT0</accession>
<dbReference type="GO" id="GO:0016020">
    <property type="term" value="C:membrane"/>
    <property type="evidence" value="ECO:0007669"/>
    <property type="project" value="UniProtKB-SubCell"/>
</dbReference>
<dbReference type="GeneID" id="66102681"/>
<evidence type="ECO:0000256" key="3">
    <source>
        <dbReference type="ARBA" id="ARBA00022692"/>
    </source>
</evidence>
<reference evidence="7" key="1">
    <citation type="submission" date="2020-11" db="EMBL/GenBank/DDBJ databases">
        <title>Adaptations for nitrogen fixation in a non-lichenized fungal sporocarp promotes dispersal by wood-feeding termites.</title>
        <authorList>
            <consortium name="DOE Joint Genome Institute"/>
            <person name="Koch R.A."/>
            <person name="Yoon G."/>
            <person name="Arayal U."/>
            <person name="Lail K."/>
            <person name="Amirebrahimi M."/>
            <person name="Labutti K."/>
            <person name="Lipzen A."/>
            <person name="Riley R."/>
            <person name="Barry K."/>
            <person name="Henrissat B."/>
            <person name="Grigoriev I.V."/>
            <person name="Herr J.R."/>
            <person name="Aime M.C."/>
        </authorList>
    </citation>
    <scope>NUCLEOTIDE SEQUENCE</scope>
    <source>
        <strain evidence="7">MCA 3950</strain>
    </source>
</reference>
<dbReference type="AlphaFoldDB" id="A0A9P8AYT0"/>
<comment type="caution">
    <text evidence="7">The sequence shown here is derived from an EMBL/GenBank/DDBJ whole genome shotgun (WGS) entry which is preliminary data.</text>
</comment>
<keyword evidence="2" id="KW-0813">Transport</keyword>
<sequence length="539" mass="61061">MVSPSSSDADWKHDEKNDHVVEVSAKEVDTAAQILAGASEVLDPREAERIKKKIDRHILPLMCTLYWIQFMDKTTLGSSAILGIRESTHLSTNQYNWLGTIFYLSYLVFEFPQNLCLQRFPVGRWMSINIFIWAVALCCHAACKNFAGLFAVRLILGMCEGSITAGFMIVSSMFYTRKEQTLRVGYWFLMNGTGKSKSYQAIIRAEDDQLPRMTAQIISGFISFGTLHIKTGTFEPWQWLMIITGLITLITAIAFWFLFPNSPTNAWFLTPAERTTAIQRIKENQTGVENKHFKKEQMIEALTDPKTWLFALFSALDNIPNSLTNQRTIIVSSFGFSNLQTTLLSCVDGIVEIVTIWTGVTIASRIPNSRAYVGAIYMIPNILGVFLVNFLPWNDKIGLLFSVWVTGVGTTGFVLSLSWVSAVVSGHTKKVTVNAIMLSAYCIGNSAGPFMWQAKYKPRNHIPWIIIGICYVCCMSLLLTIRFLLSRENQRRNTESRDGAYDDVYIERLTSDGKKEMIKVDKEFLDLTDVQNRDFRYVL</sequence>
<dbReference type="Proteomes" id="UP000812287">
    <property type="component" value="Unassembled WGS sequence"/>
</dbReference>
<feature type="transmembrane region" description="Helical" evidence="6">
    <location>
        <begin position="371"/>
        <end position="391"/>
    </location>
</feature>
<evidence type="ECO:0000256" key="2">
    <source>
        <dbReference type="ARBA" id="ARBA00022448"/>
    </source>
</evidence>
<evidence type="ECO:0000256" key="4">
    <source>
        <dbReference type="ARBA" id="ARBA00022989"/>
    </source>
</evidence>
<comment type="subcellular location">
    <subcellularLocation>
        <location evidence="1">Membrane</location>
        <topology evidence="1">Multi-pass membrane protein</topology>
    </subcellularLocation>
</comment>
<evidence type="ECO:0000256" key="5">
    <source>
        <dbReference type="ARBA" id="ARBA00023136"/>
    </source>
</evidence>
<evidence type="ECO:0000256" key="1">
    <source>
        <dbReference type="ARBA" id="ARBA00004141"/>
    </source>
</evidence>
<feature type="transmembrane region" description="Helical" evidence="6">
    <location>
        <begin position="431"/>
        <end position="452"/>
    </location>
</feature>
<dbReference type="GO" id="GO:0022857">
    <property type="term" value="F:transmembrane transporter activity"/>
    <property type="evidence" value="ECO:0007669"/>
    <property type="project" value="InterPro"/>
</dbReference>
<feature type="transmembrane region" description="Helical" evidence="6">
    <location>
        <begin position="237"/>
        <end position="259"/>
    </location>
</feature>
<dbReference type="Gene3D" id="1.20.1250.20">
    <property type="entry name" value="MFS general substrate transporter like domains"/>
    <property type="match status" value="2"/>
</dbReference>
<dbReference type="Pfam" id="PF07690">
    <property type="entry name" value="MFS_1"/>
    <property type="match status" value="2"/>
</dbReference>
<protein>
    <submittedName>
        <fullName evidence="7">MFS general substrate transporter</fullName>
    </submittedName>
</protein>
<proteinExistence type="predicted"/>
<dbReference type="EMBL" id="MU250523">
    <property type="protein sequence ID" value="KAG7452825.1"/>
    <property type="molecule type" value="Genomic_DNA"/>
</dbReference>
<feature type="transmembrane region" description="Helical" evidence="6">
    <location>
        <begin position="397"/>
        <end position="419"/>
    </location>
</feature>
<dbReference type="SUPFAM" id="SSF103473">
    <property type="entry name" value="MFS general substrate transporter"/>
    <property type="match status" value="1"/>
</dbReference>
<keyword evidence="4 6" id="KW-1133">Transmembrane helix</keyword>
<evidence type="ECO:0000256" key="6">
    <source>
        <dbReference type="SAM" id="Phobius"/>
    </source>
</evidence>
<dbReference type="RefSeq" id="XP_043046325.1">
    <property type="nucleotide sequence ID" value="XM_043180385.1"/>
</dbReference>
<dbReference type="InterPro" id="IPR036259">
    <property type="entry name" value="MFS_trans_sf"/>
</dbReference>
<keyword evidence="8" id="KW-1185">Reference proteome</keyword>